<proteinExistence type="predicted"/>
<dbReference type="RefSeq" id="WP_004895518.1">
    <property type="nucleotide sequence ID" value="NZ_KB849578.1"/>
</dbReference>
<sequence>MSESNQSPGIKLTPLLLLAIPLAMYSHSKGIGIEDIRNYLFWIWIVCFVATFAIMTIGESNTKNPMHFQKSVMAFGMFGTVNFILWLFAKLMG</sequence>
<dbReference type="AlphaFoldDB" id="N9AAU9"/>
<reference evidence="2 3" key="1">
    <citation type="submission" date="2013-02" db="EMBL/GenBank/DDBJ databases">
        <title>The Genome Sequence of Acinetobacter schindleri CIP 107287.</title>
        <authorList>
            <consortium name="The Broad Institute Genome Sequencing Platform"/>
            <consortium name="The Broad Institute Genome Sequencing Center for Infectious Disease"/>
            <person name="Cerqueira G."/>
            <person name="Feldgarden M."/>
            <person name="Courvalin P."/>
            <person name="Perichon B."/>
            <person name="Grillot-Courvalin C."/>
            <person name="Clermont D."/>
            <person name="Rocha E."/>
            <person name="Yoon E.-J."/>
            <person name="Nemec A."/>
            <person name="Walker B."/>
            <person name="Young S.K."/>
            <person name="Zeng Q."/>
            <person name="Gargeya S."/>
            <person name="Fitzgerald M."/>
            <person name="Haas B."/>
            <person name="Abouelleil A."/>
            <person name="Alvarado L."/>
            <person name="Arachchi H.M."/>
            <person name="Berlin A.M."/>
            <person name="Chapman S.B."/>
            <person name="Dewar J."/>
            <person name="Goldberg J."/>
            <person name="Griggs A."/>
            <person name="Gujja S."/>
            <person name="Hansen M."/>
            <person name="Howarth C."/>
            <person name="Imamovic A."/>
            <person name="Larimer J."/>
            <person name="McCowan C."/>
            <person name="Murphy C."/>
            <person name="Neiman D."/>
            <person name="Pearson M."/>
            <person name="Priest M."/>
            <person name="Roberts A."/>
            <person name="Saif S."/>
            <person name="Shea T."/>
            <person name="Sisk P."/>
            <person name="Sykes S."/>
            <person name="Wortman J."/>
            <person name="Nusbaum C."/>
            <person name="Birren B."/>
        </authorList>
    </citation>
    <scope>NUCLEOTIDE SEQUENCE [LARGE SCALE GENOMIC DNA]</scope>
    <source>
        <strain evidence="2 3">CIP 107287</strain>
    </source>
</reference>
<keyword evidence="1" id="KW-0812">Transmembrane</keyword>
<evidence type="ECO:0000313" key="2">
    <source>
        <dbReference type="EMBL" id="ENV43254.1"/>
    </source>
</evidence>
<feature type="transmembrane region" description="Helical" evidence="1">
    <location>
        <begin position="38"/>
        <end position="58"/>
    </location>
</feature>
<keyword evidence="1" id="KW-0472">Membrane</keyword>
<dbReference type="Proteomes" id="UP000018440">
    <property type="component" value="Unassembled WGS sequence"/>
</dbReference>
<protein>
    <submittedName>
        <fullName evidence="2">Uncharacterized protein</fullName>
    </submittedName>
</protein>
<comment type="caution">
    <text evidence="2">The sequence shown here is derived from an EMBL/GenBank/DDBJ whole genome shotgun (WGS) entry which is preliminary data.</text>
</comment>
<keyword evidence="1" id="KW-1133">Transmembrane helix</keyword>
<feature type="transmembrane region" description="Helical" evidence="1">
    <location>
        <begin position="70"/>
        <end position="89"/>
    </location>
</feature>
<name>N9AAU9_9GAMM</name>
<gene>
    <name evidence="2" type="ORF">F955_02801</name>
</gene>
<evidence type="ECO:0000313" key="3">
    <source>
        <dbReference type="Proteomes" id="UP000018440"/>
    </source>
</evidence>
<accession>N9AAU9</accession>
<dbReference type="HOGENOM" id="CLU_2393208_0_0_6"/>
<organism evidence="2 3">
    <name type="scientific">Acinetobacter schindleri CIP 107287</name>
    <dbReference type="NCBI Taxonomy" id="1217988"/>
    <lineage>
        <taxon>Bacteria</taxon>
        <taxon>Pseudomonadati</taxon>
        <taxon>Pseudomonadota</taxon>
        <taxon>Gammaproteobacteria</taxon>
        <taxon>Moraxellales</taxon>
        <taxon>Moraxellaceae</taxon>
        <taxon>Acinetobacter</taxon>
    </lineage>
</organism>
<evidence type="ECO:0000256" key="1">
    <source>
        <dbReference type="SAM" id="Phobius"/>
    </source>
</evidence>
<dbReference type="EMBL" id="APPQ01000031">
    <property type="protein sequence ID" value="ENV43254.1"/>
    <property type="molecule type" value="Genomic_DNA"/>
</dbReference>